<sequence length="977" mass="106795">MYTKLILTKIIILVPIFFVGVFSFAYAESTDTLLQSENIFDSISVDIKINGSDGPIEVENGSRIVVSWISEDTTRCRGVWSKSDIKLSGTIAGKIGKFANIKIACIDGEGNRADDAVVVNVLNTSQPVIQSAPVVPSVQPPSQQSQPVRKSTPRTIAAPSVLDHQPGMVLPQNYPIRTLTLDTLGNTVQATTYDIEKEGTLKEISGGQAIKSWKIKYEKKGHARFVCDPPVLNVSFDKKDSKGNKRELFTGISTYPWWTQMQYQKIRMIPLCEAEQYYNPSNNSYAGFGGKVDAQLREYFTFLTLRSIGAPAVDIVGFANVSFVSPDAQYNGKSFRYMLLQRDNEQDDEFPFTKQFNLEPTLIEDGKYNVSVTNLKTGDTGGYTLLGDLAYTWTKDNLPQSEQLVMRRDPENVLKNLLIAAFVQDGDRSLLHNEDYGKVNGSDIWKTITYGFDYNMYSCRTYDNLFSVKDNMERYINVLPQDQQKIYKDTYYRTARALFSDTGVLQRMHAIVDLFPFPDNGGKKILNNYIDMAFYWMGSLYSSPEFASYSGVSLNPFSPLPFSSTDAFIRAQEILQEGCARGIMPKEIGAKTEVSSAVLKLFSGNDDQVKGGGFGEYLQADFSVTITAPSNSALSISKLGAFIAQLIGPKTTQELASWNGWQKSYERPPELAETVGPSWIIPAGKTARFLVTFKYNLPPEKSDKTVVVDGEKGGIPGGILVEREFGKYVVSLKNITLASGVAPLVPPENKTNTITILKSLSVACSAFSPSLIPTGREVKWVASVEGGTGSYAYSWSGTDGLDGSATTTVKSYTTSGAKTATVVVVSGSESKSASCGGVTVRSAPSSLIQVVAPNGGEVWLIGSTQTIKWVSVGTYVSIELNSSDKTNFGYGLTGAILNDGEEILKIPSDVPTGTYFLKVKCVGDCTPVGQNYTELYNDSNAPITVSAASGNAESNLAGTGIQSNNILEFLRAFLWRR</sequence>
<dbReference type="EMBL" id="MHSA01000010">
    <property type="protein sequence ID" value="OHA34668.1"/>
    <property type="molecule type" value="Genomic_DNA"/>
</dbReference>
<dbReference type="Proteomes" id="UP000177797">
    <property type="component" value="Unassembled WGS sequence"/>
</dbReference>
<accession>A0A1G2NF06</accession>
<reference evidence="1 2" key="1">
    <citation type="journal article" date="2016" name="Nat. Commun.">
        <title>Thousands of microbial genomes shed light on interconnected biogeochemical processes in an aquifer system.</title>
        <authorList>
            <person name="Anantharaman K."/>
            <person name="Brown C.T."/>
            <person name="Hug L.A."/>
            <person name="Sharon I."/>
            <person name="Castelle C.J."/>
            <person name="Probst A.J."/>
            <person name="Thomas B.C."/>
            <person name="Singh A."/>
            <person name="Wilkins M.J."/>
            <person name="Karaoz U."/>
            <person name="Brodie E.L."/>
            <person name="Williams K.H."/>
            <person name="Hubbard S.S."/>
            <person name="Banfield J.F."/>
        </authorList>
    </citation>
    <scope>NUCLEOTIDE SEQUENCE [LARGE SCALE GENOMIC DNA]</scope>
</reference>
<protein>
    <recommendedName>
        <fullName evidence="3">PKD domain-containing protein</fullName>
    </recommendedName>
</protein>
<evidence type="ECO:0000313" key="1">
    <source>
        <dbReference type="EMBL" id="OHA34668.1"/>
    </source>
</evidence>
<organism evidence="1 2">
    <name type="scientific">Candidatus Taylorbacteria bacterium RIFCSPLOWO2_01_FULL_48_100</name>
    <dbReference type="NCBI Taxonomy" id="1802322"/>
    <lineage>
        <taxon>Bacteria</taxon>
        <taxon>Candidatus Tayloriibacteriota</taxon>
    </lineage>
</organism>
<evidence type="ECO:0000313" key="2">
    <source>
        <dbReference type="Proteomes" id="UP000177797"/>
    </source>
</evidence>
<gene>
    <name evidence="1" type="ORF">A2938_00265</name>
</gene>
<comment type="caution">
    <text evidence="1">The sequence shown here is derived from an EMBL/GenBank/DDBJ whole genome shotgun (WGS) entry which is preliminary data.</text>
</comment>
<name>A0A1G2NF06_9BACT</name>
<evidence type="ECO:0008006" key="3">
    <source>
        <dbReference type="Google" id="ProtNLM"/>
    </source>
</evidence>
<dbReference type="AlphaFoldDB" id="A0A1G2NF06"/>
<proteinExistence type="predicted"/>